<dbReference type="Proteomes" id="UP000030746">
    <property type="component" value="Unassembled WGS sequence"/>
</dbReference>
<feature type="non-terminal residue" evidence="2">
    <location>
        <position position="132"/>
    </location>
</feature>
<dbReference type="PANTHER" id="PTHR13743:SF86">
    <property type="entry name" value="LYSOSOMAL-TRAFFICKING REGULATOR"/>
    <property type="match status" value="1"/>
</dbReference>
<dbReference type="InterPro" id="IPR000409">
    <property type="entry name" value="BEACH_dom"/>
</dbReference>
<dbReference type="CTD" id="20244152"/>
<evidence type="ECO:0000313" key="2">
    <source>
        <dbReference type="EMBL" id="ESP02686.1"/>
    </source>
</evidence>
<proteinExistence type="predicted"/>
<dbReference type="KEGG" id="lgi:LOTGIDRAFT_177027"/>
<dbReference type="Gene3D" id="1.10.1540.10">
    <property type="entry name" value="BEACH domain"/>
    <property type="match status" value="1"/>
</dbReference>
<dbReference type="PANTHER" id="PTHR13743">
    <property type="entry name" value="BEIGE/BEACH-RELATED"/>
    <property type="match status" value="1"/>
</dbReference>
<dbReference type="GeneID" id="20244152"/>
<dbReference type="OrthoDB" id="10067152at2759"/>
<dbReference type="RefSeq" id="XP_009046627.1">
    <property type="nucleotide sequence ID" value="XM_009048379.1"/>
</dbReference>
<reference evidence="2 3" key="1">
    <citation type="journal article" date="2013" name="Nature">
        <title>Insights into bilaterian evolution from three spiralian genomes.</title>
        <authorList>
            <person name="Simakov O."/>
            <person name="Marletaz F."/>
            <person name="Cho S.J."/>
            <person name="Edsinger-Gonzales E."/>
            <person name="Havlak P."/>
            <person name="Hellsten U."/>
            <person name="Kuo D.H."/>
            <person name="Larsson T."/>
            <person name="Lv J."/>
            <person name="Arendt D."/>
            <person name="Savage R."/>
            <person name="Osoegawa K."/>
            <person name="de Jong P."/>
            <person name="Grimwood J."/>
            <person name="Chapman J.A."/>
            <person name="Shapiro H."/>
            <person name="Aerts A."/>
            <person name="Otillar R.P."/>
            <person name="Terry A.Y."/>
            <person name="Boore J.L."/>
            <person name="Grigoriev I.V."/>
            <person name="Lindberg D.R."/>
            <person name="Seaver E.C."/>
            <person name="Weisblat D.A."/>
            <person name="Putnam N.H."/>
            <person name="Rokhsar D.S."/>
        </authorList>
    </citation>
    <scope>NUCLEOTIDE SEQUENCE [LARGE SCALE GENOMIC DNA]</scope>
</reference>
<protein>
    <recommendedName>
        <fullName evidence="1">BEACH domain-containing protein</fullName>
    </recommendedName>
</protein>
<evidence type="ECO:0000259" key="1">
    <source>
        <dbReference type="PROSITE" id="PS50197"/>
    </source>
</evidence>
<gene>
    <name evidence="2" type="ORF">LOTGIDRAFT_177027</name>
</gene>
<organism evidence="2 3">
    <name type="scientific">Lottia gigantea</name>
    <name type="common">Giant owl limpet</name>
    <dbReference type="NCBI Taxonomy" id="225164"/>
    <lineage>
        <taxon>Eukaryota</taxon>
        <taxon>Metazoa</taxon>
        <taxon>Spiralia</taxon>
        <taxon>Lophotrochozoa</taxon>
        <taxon>Mollusca</taxon>
        <taxon>Gastropoda</taxon>
        <taxon>Patellogastropoda</taxon>
        <taxon>Lottioidea</taxon>
        <taxon>Lottiidae</taxon>
        <taxon>Lottia</taxon>
    </lineage>
</organism>
<name>V4B597_LOTGI</name>
<dbReference type="SUPFAM" id="SSF81837">
    <property type="entry name" value="BEACH domain"/>
    <property type="match status" value="1"/>
</dbReference>
<dbReference type="InterPro" id="IPR036372">
    <property type="entry name" value="BEACH_dom_sf"/>
</dbReference>
<feature type="non-terminal residue" evidence="2">
    <location>
        <position position="1"/>
    </location>
</feature>
<accession>V4B597</accession>
<dbReference type="AlphaFoldDB" id="V4B597"/>
<dbReference type="PROSITE" id="PS50197">
    <property type="entry name" value="BEACH"/>
    <property type="match status" value="1"/>
</dbReference>
<keyword evidence="3" id="KW-1185">Reference proteome</keyword>
<dbReference type="EMBL" id="KB200141">
    <property type="protein sequence ID" value="ESP02686.1"/>
    <property type="molecule type" value="Genomic_DNA"/>
</dbReference>
<evidence type="ECO:0000313" key="3">
    <source>
        <dbReference type="Proteomes" id="UP000030746"/>
    </source>
</evidence>
<dbReference type="InterPro" id="IPR050865">
    <property type="entry name" value="BEACH_Domain"/>
</dbReference>
<sequence length="132" mass="14799">TYFGFDVSKIKDPLRRQALLTMIKTYGQTPKQLFRSPHPGIQKSSEGILSQIFLNPSSDLEERSRTYVPRPIKTVSGLKWGNYVGSPEFLPPVPTWMERYPTRITSMVPVSAGVVFGVPEKSCVIVLNSKAK</sequence>
<feature type="domain" description="BEACH" evidence="1">
    <location>
        <begin position="1"/>
        <end position="41"/>
    </location>
</feature>